<evidence type="ECO:0000313" key="2">
    <source>
        <dbReference type="Proteomes" id="UP000207598"/>
    </source>
</evidence>
<proteinExistence type="predicted"/>
<dbReference type="GO" id="GO:0016787">
    <property type="term" value="F:hydrolase activity"/>
    <property type="evidence" value="ECO:0007669"/>
    <property type="project" value="UniProtKB-KW"/>
</dbReference>
<keyword evidence="1" id="KW-0378">Hydrolase</keyword>
<dbReference type="AlphaFoldDB" id="A0A238K601"/>
<dbReference type="SUPFAM" id="SSF53187">
    <property type="entry name" value="Zn-dependent exopeptidases"/>
    <property type="match status" value="1"/>
</dbReference>
<dbReference type="InterPro" id="IPR007709">
    <property type="entry name" value="N-FG_amidohydro"/>
</dbReference>
<protein>
    <submittedName>
        <fullName evidence="1">N-formylglutamate amidohydrolase</fullName>
    </submittedName>
</protein>
<sequence>MTDTPFHLHMPEERTSCVVFASPHSGRDYPWSFLRTTVLDEHTIRSSEDAYVDRLFDCAPQFGAPLLRAGAPRSFVDLNRAEDELDPALIEGLRRSGHNPRVASGLGVVPRVVANGRAIYRGKLSRIEADRRIAEVWRPYHARLQGLLNEARAQFGETILIDCHSMPHEALDGTVRNSARRPEVVIGDRFGASASAEIVERVEAAFADAGFVVARNAPFAGAFTTQHYGRPSRRQHAIQIEIDRALYMDETSIRPNANFQNMRLMLRKVVAELVTLGSSGGSSGQVQLAAE</sequence>
<dbReference type="Pfam" id="PF05013">
    <property type="entry name" value="FGase"/>
    <property type="match status" value="1"/>
</dbReference>
<dbReference type="OrthoDB" id="9802050at2"/>
<evidence type="ECO:0000313" key="1">
    <source>
        <dbReference type="EMBL" id="SMX38338.1"/>
    </source>
</evidence>
<keyword evidence="2" id="KW-1185">Reference proteome</keyword>
<dbReference type="Proteomes" id="UP000207598">
    <property type="component" value="Unassembled WGS sequence"/>
</dbReference>
<reference evidence="1 2" key="1">
    <citation type="submission" date="2017-05" db="EMBL/GenBank/DDBJ databases">
        <authorList>
            <person name="Song R."/>
            <person name="Chenine A.L."/>
            <person name="Ruprecht R.M."/>
        </authorList>
    </citation>
    <scope>NUCLEOTIDE SEQUENCE [LARGE SCALE GENOMIC DNA]</scope>
    <source>
        <strain evidence="1 2">CECT 8898</strain>
    </source>
</reference>
<organism evidence="1 2">
    <name type="scientific">Maliponia aquimaris</name>
    <dbReference type="NCBI Taxonomy" id="1673631"/>
    <lineage>
        <taxon>Bacteria</taxon>
        <taxon>Pseudomonadati</taxon>
        <taxon>Pseudomonadota</taxon>
        <taxon>Alphaproteobacteria</taxon>
        <taxon>Rhodobacterales</taxon>
        <taxon>Paracoccaceae</taxon>
        <taxon>Maliponia</taxon>
    </lineage>
</organism>
<gene>
    <name evidence="1" type="ORF">MAA8898_01516</name>
</gene>
<name>A0A238K601_9RHOB</name>
<dbReference type="EMBL" id="FXYF01000003">
    <property type="protein sequence ID" value="SMX38338.1"/>
    <property type="molecule type" value="Genomic_DNA"/>
</dbReference>
<dbReference type="Gene3D" id="3.40.630.40">
    <property type="entry name" value="Zn-dependent exopeptidases"/>
    <property type="match status" value="1"/>
</dbReference>
<dbReference type="RefSeq" id="WP_094020352.1">
    <property type="nucleotide sequence ID" value="NZ_FXYF01000003.1"/>
</dbReference>
<accession>A0A238K601</accession>